<keyword evidence="1" id="KW-0378">Hydrolase</keyword>
<accession>A0A1W9KTL5</accession>
<evidence type="ECO:0000313" key="2">
    <source>
        <dbReference type="EMBL" id="OQW87750.1"/>
    </source>
</evidence>
<evidence type="ECO:0000256" key="1">
    <source>
        <dbReference type="ARBA" id="ARBA00022801"/>
    </source>
</evidence>
<dbReference type="InterPro" id="IPR004175">
    <property type="entry name" value="RNA_CPDase"/>
</dbReference>
<dbReference type="SUPFAM" id="SSF55144">
    <property type="entry name" value="LigT-like"/>
    <property type="match status" value="1"/>
</dbReference>
<dbReference type="Pfam" id="PF13563">
    <property type="entry name" value="2_5_RNA_ligase2"/>
    <property type="match status" value="1"/>
</dbReference>
<dbReference type="GO" id="GO:0008664">
    <property type="term" value="F:RNA 2',3'-cyclic 3'-phosphodiesterase activity"/>
    <property type="evidence" value="ECO:0007669"/>
    <property type="project" value="InterPro"/>
</dbReference>
<proteinExistence type="predicted"/>
<dbReference type="PANTHER" id="PTHR35561">
    <property type="entry name" value="RNA 2',3'-CYCLIC PHOSPHODIESTERASE"/>
    <property type="match status" value="1"/>
</dbReference>
<sequence>MTTTSQRLFLALWPDAVCQAQLANHVLKWTWSKGCTPYQPQDWHVTLHFIGQVETRRLPDITAGVVVPFQPFELVLDQPKLWPHGLAVLCTSGLPRQLWSLFDRLGQALRGLGLPVETRPYRPHLTLARHADGAVAPVDPAPVVWQARSYALAISTSDKTQRYQVL</sequence>
<evidence type="ECO:0000313" key="3">
    <source>
        <dbReference type="Proteomes" id="UP000192505"/>
    </source>
</evidence>
<dbReference type="NCBIfam" id="TIGR02258">
    <property type="entry name" value="2_5_ligase"/>
    <property type="match status" value="1"/>
</dbReference>
<dbReference type="EMBL" id="MTEI01000007">
    <property type="protein sequence ID" value="OQW87750.1"/>
    <property type="molecule type" value="Genomic_DNA"/>
</dbReference>
<reference evidence="2 3" key="1">
    <citation type="submission" date="2017-01" db="EMBL/GenBank/DDBJ databases">
        <title>Novel large sulfur bacteria in the metagenomes of groundwater-fed chemosynthetic microbial mats in the Lake Huron basin.</title>
        <authorList>
            <person name="Sharrar A.M."/>
            <person name="Flood B.E."/>
            <person name="Bailey J.V."/>
            <person name="Jones D.S."/>
            <person name="Biddanda B."/>
            <person name="Ruberg S.A."/>
            <person name="Marcus D.N."/>
            <person name="Dick G.J."/>
        </authorList>
    </citation>
    <scope>NUCLEOTIDE SEQUENCE [LARGE SCALE GENOMIC DNA]</scope>
    <source>
        <strain evidence="2">A7</strain>
    </source>
</reference>
<dbReference type="AlphaFoldDB" id="A0A1W9KTL5"/>
<keyword evidence="2" id="KW-0436">Ligase</keyword>
<dbReference type="GO" id="GO:0016874">
    <property type="term" value="F:ligase activity"/>
    <property type="evidence" value="ECO:0007669"/>
    <property type="project" value="UniProtKB-KW"/>
</dbReference>
<name>A0A1W9KTL5_9BURK</name>
<dbReference type="PANTHER" id="PTHR35561:SF1">
    <property type="entry name" value="RNA 2',3'-CYCLIC PHOSPHODIESTERASE"/>
    <property type="match status" value="1"/>
</dbReference>
<dbReference type="Proteomes" id="UP000192505">
    <property type="component" value="Unassembled WGS sequence"/>
</dbReference>
<organism evidence="2 3">
    <name type="scientific">Rhodoferax ferrireducens</name>
    <dbReference type="NCBI Taxonomy" id="192843"/>
    <lineage>
        <taxon>Bacteria</taxon>
        <taxon>Pseudomonadati</taxon>
        <taxon>Pseudomonadota</taxon>
        <taxon>Betaproteobacteria</taxon>
        <taxon>Burkholderiales</taxon>
        <taxon>Comamonadaceae</taxon>
        <taxon>Rhodoferax</taxon>
    </lineage>
</organism>
<gene>
    <name evidence="2" type="ORF">BWK72_12175</name>
</gene>
<protein>
    <submittedName>
        <fullName evidence="2">2'-5' RNA ligase</fullName>
    </submittedName>
</protein>
<dbReference type="Gene3D" id="3.90.1140.10">
    <property type="entry name" value="Cyclic phosphodiesterase"/>
    <property type="match status" value="1"/>
</dbReference>
<comment type="caution">
    <text evidence="2">The sequence shown here is derived from an EMBL/GenBank/DDBJ whole genome shotgun (WGS) entry which is preliminary data.</text>
</comment>
<dbReference type="GO" id="GO:0004113">
    <property type="term" value="F:2',3'-cyclic-nucleotide 3'-phosphodiesterase activity"/>
    <property type="evidence" value="ECO:0007669"/>
    <property type="project" value="InterPro"/>
</dbReference>
<dbReference type="InterPro" id="IPR009097">
    <property type="entry name" value="Cyclic_Pdiesterase"/>
</dbReference>